<accession>A0A8T0N1Y2</accession>
<keyword evidence="2" id="KW-1185">Reference proteome</keyword>
<reference evidence="1" key="1">
    <citation type="submission" date="2020-05" db="EMBL/GenBank/DDBJ databases">
        <title>WGS assembly of Panicum virgatum.</title>
        <authorList>
            <person name="Lovell J.T."/>
            <person name="Jenkins J."/>
            <person name="Shu S."/>
            <person name="Juenger T.E."/>
            <person name="Schmutz J."/>
        </authorList>
    </citation>
    <scope>NUCLEOTIDE SEQUENCE</scope>
    <source>
        <strain evidence="1">AP13</strain>
    </source>
</reference>
<evidence type="ECO:0000313" key="1">
    <source>
        <dbReference type="EMBL" id="KAG2543430.1"/>
    </source>
</evidence>
<dbReference type="Proteomes" id="UP000823388">
    <property type="component" value="Chromosome 9N"/>
</dbReference>
<name>A0A8T0N1Y2_PANVG</name>
<proteinExistence type="predicted"/>
<evidence type="ECO:0000313" key="2">
    <source>
        <dbReference type="Proteomes" id="UP000823388"/>
    </source>
</evidence>
<dbReference type="EMBL" id="CM029054">
    <property type="protein sequence ID" value="KAG2543430.1"/>
    <property type="molecule type" value="Genomic_DNA"/>
</dbReference>
<gene>
    <name evidence="1" type="ORF">PVAP13_9NG745300</name>
</gene>
<dbReference type="OrthoDB" id="608715at2759"/>
<organism evidence="1 2">
    <name type="scientific">Panicum virgatum</name>
    <name type="common">Blackwell switchgrass</name>
    <dbReference type="NCBI Taxonomy" id="38727"/>
    <lineage>
        <taxon>Eukaryota</taxon>
        <taxon>Viridiplantae</taxon>
        <taxon>Streptophyta</taxon>
        <taxon>Embryophyta</taxon>
        <taxon>Tracheophyta</taxon>
        <taxon>Spermatophyta</taxon>
        <taxon>Magnoliopsida</taxon>
        <taxon>Liliopsida</taxon>
        <taxon>Poales</taxon>
        <taxon>Poaceae</taxon>
        <taxon>PACMAD clade</taxon>
        <taxon>Panicoideae</taxon>
        <taxon>Panicodae</taxon>
        <taxon>Paniceae</taxon>
        <taxon>Panicinae</taxon>
        <taxon>Panicum</taxon>
        <taxon>Panicum sect. Hiantes</taxon>
    </lineage>
</organism>
<protein>
    <submittedName>
        <fullName evidence="1">Uncharacterized protein</fullName>
    </submittedName>
</protein>
<sequence>MEDKQLSAVAPAVAAAPSMHVEEAMRPMEQLIKEEAVASTEQQRGWRTTALAWTQWASIKSKARAAGEYAVLRTRQGITMFGEPKLGPLVKATAANEESHSH</sequence>
<dbReference type="AlphaFoldDB" id="A0A8T0N1Y2"/>
<comment type="caution">
    <text evidence="1">The sequence shown here is derived from an EMBL/GenBank/DDBJ whole genome shotgun (WGS) entry which is preliminary data.</text>
</comment>